<evidence type="ECO:0000256" key="1">
    <source>
        <dbReference type="SAM" id="SignalP"/>
    </source>
</evidence>
<proteinExistence type="predicted"/>
<reference evidence="2 3" key="1">
    <citation type="submission" date="2018-01" db="EMBL/GenBank/DDBJ databases">
        <title>Whole genome analyses suggest that Burkholderia sensu lato contains two further novel genera in the rhizoxinica-symbiotica group Mycetohabitans gen. nov., and Trinickia gen. nov.: implications for the evolution of diazotrophy and nodulation in the Burkholderiaceae.</title>
        <authorList>
            <person name="Estrada-de los Santos P."/>
            <person name="Palmer M."/>
            <person name="Chavez-Ramirez B."/>
            <person name="Beukes C."/>
            <person name="Steenkamp E.T."/>
            <person name="Hirsch A.M."/>
            <person name="Manyaka P."/>
            <person name="Maluk M."/>
            <person name="Lafos M."/>
            <person name="Crook M."/>
            <person name="Gross E."/>
            <person name="Simon M.F."/>
            <person name="Bueno dos Reis Junior F."/>
            <person name="Poole P.S."/>
            <person name="Venter S.N."/>
            <person name="James E.K."/>
        </authorList>
    </citation>
    <scope>NUCLEOTIDE SEQUENCE [LARGE SCALE GENOMIC DNA]</scope>
    <source>
        <strain evidence="2 3">GP25-8</strain>
    </source>
</reference>
<evidence type="ECO:0000313" key="3">
    <source>
        <dbReference type="Proteomes" id="UP000235347"/>
    </source>
</evidence>
<dbReference type="RefSeq" id="WP_102610703.1">
    <property type="nucleotide sequence ID" value="NZ_CADIKD010000015.1"/>
</dbReference>
<comment type="caution">
    <text evidence="2">The sequence shown here is derived from an EMBL/GenBank/DDBJ whole genome shotgun (WGS) entry which is preliminary data.</text>
</comment>
<dbReference type="EMBL" id="PNYB01000012">
    <property type="protein sequence ID" value="PMS23400.1"/>
    <property type="molecule type" value="Genomic_DNA"/>
</dbReference>
<dbReference type="Proteomes" id="UP000235347">
    <property type="component" value="Unassembled WGS sequence"/>
</dbReference>
<feature type="signal peptide" evidence="1">
    <location>
        <begin position="1"/>
        <end position="25"/>
    </location>
</feature>
<feature type="chain" id="PRO_5014821524" description="Protein activator of alkane oxidation PraB" evidence="1">
    <location>
        <begin position="26"/>
        <end position="163"/>
    </location>
</feature>
<keyword evidence="1" id="KW-0732">Signal</keyword>
<organism evidence="2 3">
    <name type="scientific">Trinickia soli</name>
    <dbReference type="NCBI Taxonomy" id="380675"/>
    <lineage>
        <taxon>Bacteria</taxon>
        <taxon>Pseudomonadati</taxon>
        <taxon>Pseudomonadota</taxon>
        <taxon>Betaproteobacteria</taxon>
        <taxon>Burkholderiales</taxon>
        <taxon>Burkholderiaceae</taxon>
        <taxon>Trinickia</taxon>
    </lineage>
</organism>
<accession>A0A2N7W1X3</accession>
<dbReference type="AlphaFoldDB" id="A0A2N7W1X3"/>
<name>A0A2N7W1X3_9BURK</name>
<protein>
    <recommendedName>
        <fullName evidence="4">Protein activator of alkane oxidation PraB</fullName>
    </recommendedName>
</protein>
<sequence length="163" mass="16133">MKSFKLVPIGAAFAWFVAASAPAFAVTVTPAGPISLSGATALTKSGNAIGCQARLVGTISGTGEISISSAVFTGANLCSLVTATNLPWTGHVTNASNLTLNNVGVDVAIPVIGGQCESTAINATIAQNTKQKETTIGLSNQPLSGGCSVSGTLTTTPVLNVDG</sequence>
<evidence type="ECO:0000313" key="2">
    <source>
        <dbReference type="EMBL" id="PMS23400.1"/>
    </source>
</evidence>
<keyword evidence="3" id="KW-1185">Reference proteome</keyword>
<evidence type="ECO:0008006" key="4">
    <source>
        <dbReference type="Google" id="ProtNLM"/>
    </source>
</evidence>
<gene>
    <name evidence="2" type="ORF">C0Z19_15430</name>
</gene>